<keyword evidence="5" id="KW-0472">Membrane</keyword>
<feature type="transmembrane region" description="Helical" evidence="5">
    <location>
        <begin position="551"/>
        <end position="574"/>
    </location>
</feature>
<dbReference type="GO" id="GO:0030041">
    <property type="term" value="P:actin filament polymerization"/>
    <property type="evidence" value="ECO:0007669"/>
    <property type="project" value="TreeGrafter"/>
</dbReference>
<evidence type="ECO:0000256" key="4">
    <source>
        <dbReference type="SAM" id="MobiDB-lite"/>
    </source>
</evidence>
<dbReference type="Proteomes" id="UP000747399">
    <property type="component" value="Unassembled WGS sequence"/>
</dbReference>
<keyword evidence="1 6" id="KW-0732">Signal</keyword>
<dbReference type="NCBIfam" id="TIGR02232">
    <property type="entry name" value="myxo_disulf_rpt"/>
    <property type="match status" value="1"/>
</dbReference>
<evidence type="ECO:0000256" key="2">
    <source>
        <dbReference type="ARBA" id="ARBA00022737"/>
    </source>
</evidence>
<keyword evidence="5" id="KW-1133">Transmembrane helix</keyword>
<dbReference type="InterPro" id="IPR051412">
    <property type="entry name" value="Formin_Homology_Diaphanous_sf"/>
</dbReference>
<comment type="caution">
    <text evidence="7">The sequence shown here is derived from an EMBL/GenBank/DDBJ whole genome shotgun (WGS) entry which is preliminary data.</text>
</comment>
<keyword evidence="8" id="KW-1185">Reference proteome</keyword>
<feature type="chain" id="PRO_5035150673" description="VWFA domain-containing protein" evidence="6">
    <location>
        <begin position="37"/>
        <end position="633"/>
    </location>
</feature>
<dbReference type="InterPro" id="IPR011936">
    <property type="entry name" value="Myxo_disulph_rpt"/>
</dbReference>
<evidence type="ECO:0000256" key="6">
    <source>
        <dbReference type="SAM" id="SignalP"/>
    </source>
</evidence>
<organism evidence="7 8">
    <name type="scientific">Volvox africanus</name>
    <dbReference type="NCBI Taxonomy" id="51714"/>
    <lineage>
        <taxon>Eukaryota</taxon>
        <taxon>Viridiplantae</taxon>
        <taxon>Chlorophyta</taxon>
        <taxon>core chlorophytes</taxon>
        <taxon>Chlorophyceae</taxon>
        <taxon>CS clade</taxon>
        <taxon>Chlamydomonadales</taxon>
        <taxon>Volvocaceae</taxon>
        <taxon>Volvox</taxon>
    </lineage>
</organism>
<dbReference type="PRINTS" id="PR01217">
    <property type="entry name" value="PRICHEXTENSN"/>
</dbReference>
<evidence type="ECO:0000313" key="7">
    <source>
        <dbReference type="EMBL" id="GIL59265.1"/>
    </source>
</evidence>
<reference evidence="7" key="1">
    <citation type="journal article" date="2021" name="Proc. Natl. Acad. Sci. U.S.A.">
        <title>Three genomes in the algal genus Volvox reveal the fate of a haploid sex-determining region after a transition to homothallism.</title>
        <authorList>
            <person name="Yamamoto K."/>
            <person name="Hamaji T."/>
            <person name="Kawai-Toyooka H."/>
            <person name="Matsuzaki R."/>
            <person name="Takahashi F."/>
            <person name="Nishimura Y."/>
            <person name="Kawachi M."/>
            <person name="Noguchi H."/>
            <person name="Minakuchi Y."/>
            <person name="Umen J.G."/>
            <person name="Toyoda A."/>
            <person name="Nozaki H."/>
        </authorList>
    </citation>
    <scope>NUCLEOTIDE SEQUENCE</scope>
    <source>
        <strain evidence="7">NIES-3780</strain>
    </source>
</reference>
<evidence type="ECO:0000256" key="1">
    <source>
        <dbReference type="ARBA" id="ARBA00022729"/>
    </source>
</evidence>
<protein>
    <recommendedName>
        <fullName evidence="9">VWFA domain-containing protein</fullName>
    </recommendedName>
</protein>
<dbReference type="AlphaFoldDB" id="A0A8J4BI68"/>
<sequence length="633" mass="66929">MTASSWTGGRLVPSVHKVLWLALFLQAIAFQRLAWGESVSVLKSGGFVCLSMDVAEQLCTAEDNNYCGRLYIDMIKNALAMAPSDANGILAFGQFQPNSGARKALELWLNLAGYDKSIITYANDTSKFRSYSLNTYKLVYIPSGDYATSGGITGMMSDALQEMKSAFTNYVNVRGGSLIALAEPIRNEYRYAYGFLPVSMEVTVNYDKEDWITSGTVTKEMSIYSPTTTSSSLNERSWLGYFTGPTDWNGLRVVAHVPDSCPVPQGKYQNCHATVLCNIQALLTSEDCYNGVDDDNDGSIDKEDDDCKRCGDGTIDPSEGCDDGNILDGDGCTSTCQLPPPPSPPSPPKPPSPPPSPPSPPPAPPPPPSPPSPPPLPPRPPAPPSPFVPSTMTVKSQYLKASVVFKGSSPYSWCDAPAQDDLVTQLAAALKLARDNVTATCKGQPGAESAQAGHRRLLQDDNQDGGDSTPACGSDGGAVYDVKIQVDPTVIMYDFKAKAHDAMMKHLSGICPLGDIDGSWANTGYVMTNSGAVATGEKEKSGKSGVARKTIPIVVTVVGVGLVGLVVGITAYVYKKRKGSLYQAGDSGSVIEEPNAVNNNNGPIDKSLVITNGIFATNSGGSTGTAVPGSTGR</sequence>
<evidence type="ECO:0008006" key="9">
    <source>
        <dbReference type="Google" id="ProtNLM"/>
    </source>
</evidence>
<evidence type="ECO:0000313" key="8">
    <source>
        <dbReference type="Proteomes" id="UP000747399"/>
    </source>
</evidence>
<evidence type="ECO:0000256" key="5">
    <source>
        <dbReference type="SAM" id="Phobius"/>
    </source>
</evidence>
<dbReference type="EMBL" id="BNCO01000034">
    <property type="protein sequence ID" value="GIL59265.1"/>
    <property type="molecule type" value="Genomic_DNA"/>
</dbReference>
<feature type="signal peptide" evidence="6">
    <location>
        <begin position="1"/>
        <end position="36"/>
    </location>
</feature>
<feature type="region of interest" description="Disordered" evidence="4">
    <location>
        <begin position="314"/>
        <end position="388"/>
    </location>
</feature>
<dbReference type="GO" id="GO:0005884">
    <property type="term" value="C:actin filament"/>
    <property type="evidence" value="ECO:0007669"/>
    <property type="project" value="TreeGrafter"/>
</dbReference>
<dbReference type="PANTHER" id="PTHR45691">
    <property type="entry name" value="PROTEIN DIAPHANOUS"/>
    <property type="match status" value="1"/>
</dbReference>
<feature type="compositionally biased region" description="Pro residues" evidence="4">
    <location>
        <begin position="338"/>
        <end position="387"/>
    </location>
</feature>
<evidence type="ECO:0000256" key="3">
    <source>
        <dbReference type="ARBA" id="ARBA00023157"/>
    </source>
</evidence>
<keyword evidence="2" id="KW-0677">Repeat</keyword>
<keyword evidence="5" id="KW-0812">Transmembrane</keyword>
<dbReference type="PANTHER" id="PTHR45691:SF6">
    <property type="entry name" value="PROTEIN DIAPHANOUS"/>
    <property type="match status" value="1"/>
</dbReference>
<accession>A0A8J4BI68</accession>
<proteinExistence type="predicted"/>
<keyword evidence="3" id="KW-1015">Disulfide bond</keyword>
<name>A0A8J4BI68_9CHLO</name>
<gene>
    <name evidence="7" type="ORF">Vafri_14183</name>
</gene>